<dbReference type="SUPFAM" id="SSF90112">
    <property type="entry name" value="Neurotransmitter-gated ion-channel transmembrane pore"/>
    <property type="match status" value="1"/>
</dbReference>
<dbReference type="InterPro" id="IPR018000">
    <property type="entry name" value="Neurotransmitter_ion_chnl_CS"/>
</dbReference>
<dbReference type="Pfam" id="PF02932">
    <property type="entry name" value="Neur_chan_memb"/>
    <property type="match status" value="1"/>
</dbReference>
<accession>A0ABY7DLV8</accession>
<feature type="transmembrane region" description="Helical" evidence="5">
    <location>
        <begin position="172"/>
        <end position="193"/>
    </location>
</feature>
<protein>
    <submittedName>
        <fullName evidence="8">ACH1-like protein</fullName>
    </submittedName>
</protein>
<keyword evidence="9" id="KW-1185">Reference proteome</keyword>
<keyword evidence="2 5" id="KW-0812">Transmembrane</keyword>
<organism evidence="8 9">
    <name type="scientific">Mya arenaria</name>
    <name type="common">Soft-shell clam</name>
    <dbReference type="NCBI Taxonomy" id="6604"/>
    <lineage>
        <taxon>Eukaryota</taxon>
        <taxon>Metazoa</taxon>
        <taxon>Spiralia</taxon>
        <taxon>Lophotrochozoa</taxon>
        <taxon>Mollusca</taxon>
        <taxon>Bivalvia</taxon>
        <taxon>Autobranchia</taxon>
        <taxon>Heteroconchia</taxon>
        <taxon>Euheterodonta</taxon>
        <taxon>Imparidentia</taxon>
        <taxon>Neoheterodontei</taxon>
        <taxon>Myida</taxon>
        <taxon>Myoidea</taxon>
        <taxon>Myidae</taxon>
        <taxon>Mya</taxon>
    </lineage>
</organism>
<evidence type="ECO:0000256" key="4">
    <source>
        <dbReference type="ARBA" id="ARBA00023136"/>
    </source>
</evidence>
<reference evidence="8" key="1">
    <citation type="submission" date="2022-11" db="EMBL/GenBank/DDBJ databases">
        <title>Centuries of genome instability and evolution in soft-shell clam transmissible cancer (bioRxiv).</title>
        <authorList>
            <person name="Hart S.F.M."/>
            <person name="Yonemitsu M.A."/>
            <person name="Giersch R.M."/>
            <person name="Beal B.F."/>
            <person name="Arriagada G."/>
            <person name="Davis B.W."/>
            <person name="Ostrander E.A."/>
            <person name="Goff S.P."/>
            <person name="Metzger M.J."/>
        </authorList>
    </citation>
    <scope>NUCLEOTIDE SEQUENCE</scope>
    <source>
        <strain evidence="8">MELC-2E11</strain>
        <tissue evidence="8">Siphon/mantle</tissue>
    </source>
</reference>
<evidence type="ECO:0000313" key="9">
    <source>
        <dbReference type="Proteomes" id="UP001164746"/>
    </source>
</evidence>
<sequence>MIETYVMSTGKFIIEPATVYKNNCLINVEYFPFDVQECFFKFSSWAYDGIEAIDYDKISRKSAGNLQHVCEEDKRIRANNHTSIPVEFDLFEYSEKVEWDIINITATRKMKFCSCCHIIPYPDIAFWIHIHRKTLFYTANLTMHINIDCSCHFLFVLLLSDINPLTSMVIPLIGKYLLFTIIFLTVYTLGVHFRSPATHKMTLWTRKLFIGILPNILYIKRPDQEDKNSCDKQMTGN</sequence>
<comment type="subcellular location">
    <subcellularLocation>
        <location evidence="1">Membrane</location>
        <topology evidence="1">Multi-pass membrane protein</topology>
    </subcellularLocation>
</comment>
<dbReference type="Pfam" id="PF02931">
    <property type="entry name" value="Neur_chan_LBD"/>
    <property type="match status" value="1"/>
</dbReference>
<proteinExistence type="predicted"/>
<evidence type="ECO:0000259" key="6">
    <source>
        <dbReference type="Pfam" id="PF02931"/>
    </source>
</evidence>
<name>A0ABY7DLV8_MYAAR</name>
<dbReference type="Proteomes" id="UP001164746">
    <property type="component" value="Chromosome 3"/>
</dbReference>
<dbReference type="PROSITE" id="PS00236">
    <property type="entry name" value="NEUROTR_ION_CHANNEL"/>
    <property type="match status" value="1"/>
</dbReference>
<dbReference type="SUPFAM" id="SSF63712">
    <property type="entry name" value="Nicotinic receptor ligand binding domain-like"/>
    <property type="match status" value="1"/>
</dbReference>
<evidence type="ECO:0000256" key="1">
    <source>
        <dbReference type="ARBA" id="ARBA00004141"/>
    </source>
</evidence>
<dbReference type="EMBL" id="CP111014">
    <property type="protein sequence ID" value="WAQ98349.1"/>
    <property type="molecule type" value="Genomic_DNA"/>
</dbReference>
<evidence type="ECO:0000256" key="3">
    <source>
        <dbReference type="ARBA" id="ARBA00022989"/>
    </source>
</evidence>
<dbReference type="InterPro" id="IPR036734">
    <property type="entry name" value="Neur_chan_lig-bd_sf"/>
</dbReference>
<feature type="domain" description="Neurotransmitter-gated ion-channel transmembrane" evidence="7">
    <location>
        <begin position="155"/>
        <end position="229"/>
    </location>
</feature>
<feature type="domain" description="Neurotransmitter-gated ion-channel ligand-binding" evidence="6">
    <location>
        <begin position="3"/>
        <end position="134"/>
    </location>
</feature>
<evidence type="ECO:0000256" key="2">
    <source>
        <dbReference type="ARBA" id="ARBA00022692"/>
    </source>
</evidence>
<feature type="transmembrane region" description="Helical" evidence="5">
    <location>
        <begin position="135"/>
        <end position="160"/>
    </location>
</feature>
<dbReference type="Gene3D" id="2.70.170.10">
    <property type="entry name" value="Neurotransmitter-gated ion-channel ligand-binding domain"/>
    <property type="match status" value="1"/>
</dbReference>
<evidence type="ECO:0000313" key="8">
    <source>
        <dbReference type="EMBL" id="WAQ98349.1"/>
    </source>
</evidence>
<dbReference type="InterPro" id="IPR006029">
    <property type="entry name" value="Neurotrans-gated_channel_TM"/>
</dbReference>
<keyword evidence="4 5" id="KW-0472">Membrane</keyword>
<keyword evidence="3 5" id="KW-1133">Transmembrane helix</keyword>
<dbReference type="PANTHER" id="PTHR18945">
    <property type="entry name" value="NEUROTRANSMITTER GATED ION CHANNEL"/>
    <property type="match status" value="1"/>
</dbReference>
<evidence type="ECO:0000259" key="7">
    <source>
        <dbReference type="Pfam" id="PF02932"/>
    </source>
</evidence>
<dbReference type="Gene3D" id="1.20.58.390">
    <property type="entry name" value="Neurotransmitter-gated ion-channel transmembrane domain"/>
    <property type="match status" value="1"/>
</dbReference>
<evidence type="ECO:0000256" key="5">
    <source>
        <dbReference type="SAM" id="Phobius"/>
    </source>
</evidence>
<dbReference type="InterPro" id="IPR006202">
    <property type="entry name" value="Neur_chan_lig-bd"/>
</dbReference>
<dbReference type="InterPro" id="IPR038050">
    <property type="entry name" value="Neuro_actylchol_rec"/>
</dbReference>
<dbReference type="InterPro" id="IPR006201">
    <property type="entry name" value="Neur_channel"/>
</dbReference>
<gene>
    <name evidence="8" type="ORF">MAR_022722</name>
</gene>
<dbReference type="InterPro" id="IPR036719">
    <property type="entry name" value="Neuro-gated_channel_TM_sf"/>
</dbReference>